<reference evidence="2" key="1">
    <citation type="submission" date="2006-10" db="EMBL/GenBank/DDBJ databases">
        <authorList>
            <person name="Amadeo P."/>
            <person name="Zhao Q."/>
            <person name="Wortman J."/>
            <person name="Fraser-Liggett C."/>
            <person name="Carlton J."/>
        </authorList>
    </citation>
    <scope>NUCLEOTIDE SEQUENCE</scope>
    <source>
        <strain evidence="2">G3</strain>
    </source>
</reference>
<dbReference type="VEuPathDB" id="TrichDB:TVAGG3_0485360"/>
<proteinExistence type="predicted"/>
<evidence type="ECO:0000313" key="2">
    <source>
        <dbReference type="EMBL" id="EAX98166.1"/>
    </source>
</evidence>
<dbReference type="RefSeq" id="XP_001311096.1">
    <property type="nucleotide sequence ID" value="XM_001311095.1"/>
</dbReference>
<dbReference type="EMBL" id="DS113685">
    <property type="protein sequence ID" value="EAX98166.1"/>
    <property type="molecule type" value="Genomic_DNA"/>
</dbReference>
<reference evidence="2" key="2">
    <citation type="journal article" date="2007" name="Science">
        <title>Draft genome sequence of the sexually transmitted pathogen Trichomonas vaginalis.</title>
        <authorList>
            <person name="Carlton J.M."/>
            <person name="Hirt R.P."/>
            <person name="Silva J.C."/>
            <person name="Delcher A.L."/>
            <person name="Schatz M."/>
            <person name="Zhao Q."/>
            <person name="Wortman J.R."/>
            <person name="Bidwell S.L."/>
            <person name="Alsmark U.C.M."/>
            <person name="Besteiro S."/>
            <person name="Sicheritz-Ponten T."/>
            <person name="Noel C.J."/>
            <person name="Dacks J.B."/>
            <person name="Foster P.G."/>
            <person name="Simillion C."/>
            <person name="Van de Peer Y."/>
            <person name="Miranda-Saavedra D."/>
            <person name="Barton G.J."/>
            <person name="Westrop G.D."/>
            <person name="Mueller S."/>
            <person name="Dessi D."/>
            <person name="Fiori P.L."/>
            <person name="Ren Q."/>
            <person name="Paulsen I."/>
            <person name="Zhang H."/>
            <person name="Bastida-Corcuera F.D."/>
            <person name="Simoes-Barbosa A."/>
            <person name="Brown M.T."/>
            <person name="Hayes R.D."/>
            <person name="Mukherjee M."/>
            <person name="Okumura C.Y."/>
            <person name="Schneider R."/>
            <person name="Smith A.J."/>
            <person name="Vanacova S."/>
            <person name="Villalvazo M."/>
            <person name="Haas B.J."/>
            <person name="Pertea M."/>
            <person name="Feldblyum T.V."/>
            <person name="Utterback T.R."/>
            <person name="Shu C.L."/>
            <person name="Osoegawa K."/>
            <person name="de Jong P.J."/>
            <person name="Hrdy I."/>
            <person name="Horvathova L."/>
            <person name="Zubacova Z."/>
            <person name="Dolezal P."/>
            <person name="Malik S.B."/>
            <person name="Logsdon J.M. Jr."/>
            <person name="Henze K."/>
            <person name="Gupta A."/>
            <person name="Wang C.C."/>
            <person name="Dunne R.L."/>
            <person name="Upcroft J.A."/>
            <person name="Upcroft P."/>
            <person name="White O."/>
            <person name="Salzberg S.L."/>
            <person name="Tang P."/>
            <person name="Chiu C.-H."/>
            <person name="Lee Y.-S."/>
            <person name="Embley T.M."/>
            <person name="Coombs G.H."/>
            <person name="Mottram J.C."/>
            <person name="Tachezy J."/>
            <person name="Fraser-Liggett C.M."/>
            <person name="Johnson P.J."/>
        </authorList>
    </citation>
    <scope>NUCLEOTIDE SEQUENCE [LARGE SCALE GENOMIC DNA]</scope>
    <source>
        <strain evidence="2">G3</strain>
    </source>
</reference>
<name>A2FA92_TRIV3</name>
<feature type="coiled-coil region" evidence="1">
    <location>
        <begin position="129"/>
        <end position="200"/>
    </location>
</feature>
<feature type="coiled-coil region" evidence="1">
    <location>
        <begin position="316"/>
        <end position="343"/>
    </location>
</feature>
<sequence length="372" mass="43064">MDDTEVSSFLSQRQEFELTETCILQEEEISRLKLNLNDLNKQIKQKKKEISKIHQRNSQKMSLVNELNSIIEETNSEIAKSNQSHLTEISSLKSSYSQAASSITDEFLQKERKTIKRNSKNSLIEKQKLEKMQEIVSNVLKEQEQLLEEHKVIEMSKYTDLAIQLRDKALKLKSKIAAAQEKLEATKENIKKKLNSTFNDISDRETLLETSILSFNDSINQTEIGYKGEINSLKHKHNEEIESLKQQIAQKTEFIENLRQKISMSVSSLTSVHQTFESLKSERDDLDSENTSLVLSFSKETIDGEIGKKQDIKSKILQGRKTIEKLKRDNDRLLNEVKRLDFLIYGRNGKYYSNEMDLSHRKPFVPVGIYAK</sequence>
<evidence type="ECO:0000256" key="1">
    <source>
        <dbReference type="SAM" id="Coils"/>
    </source>
</evidence>
<keyword evidence="1" id="KW-0175">Coiled coil</keyword>
<gene>
    <name evidence="2" type="ORF">TVAG_047670</name>
</gene>
<feature type="coiled-coil region" evidence="1">
    <location>
        <begin position="227"/>
        <end position="261"/>
    </location>
</feature>
<keyword evidence="3" id="KW-1185">Reference proteome</keyword>
<evidence type="ECO:0000313" key="3">
    <source>
        <dbReference type="Proteomes" id="UP000001542"/>
    </source>
</evidence>
<dbReference type="InParanoid" id="A2FA92"/>
<accession>A2FA92</accession>
<dbReference type="VEuPathDB" id="TrichDB:TVAG_047670"/>
<dbReference type="KEGG" id="tva:4755958"/>
<dbReference type="SMR" id="A2FA92"/>
<feature type="coiled-coil region" evidence="1">
    <location>
        <begin position="22"/>
        <end position="84"/>
    </location>
</feature>
<dbReference type="AlphaFoldDB" id="A2FA92"/>
<dbReference type="Proteomes" id="UP000001542">
    <property type="component" value="Unassembled WGS sequence"/>
</dbReference>
<protein>
    <submittedName>
        <fullName evidence="2">Uncharacterized protein</fullName>
    </submittedName>
</protein>
<organism evidence="2 3">
    <name type="scientific">Trichomonas vaginalis (strain ATCC PRA-98 / G3)</name>
    <dbReference type="NCBI Taxonomy" id="412133"/>
    <lineage>
        <taxon>Eukaryota</taxon>
        <taxon>Metamonada</taxon>
        <taxon>Parabasalia</taxon>
        <taxon>Trichomonadida</taxon>
        <taxon>Trichomonadidae</taxon>
        <taxon>Trichomonas</taxon>
    </lineage>
</organism>